<dbReference type="Gene3D" id="3.40.50.1820">
    <property type="entry name" value="alpha/beta hydrolase"/>
    <property type="match status" value="1"/>
</dbReference>
<evidence type="ECO:0000313" key="4">
    <source>
        <dbReference type="Proteomes" id="UP000594262"/>
    </source>
</evidence>
<dbReference type="SUPFAM" id="SSF53474">
    <property type="entry name" value="alpha/beta-Hydrolases"/>
    <property type="match status" value="1"/>
</dbReference>
<feature type="compositionally biased region" description="Basic and acidic residues" evidence="1">
    <location>
        <begin position="413"/>
        <end position="426"/>
    </location>
</feature>
<dbReference type="Pfam" id="PF01764">
    <property type="entry name" value="Lipase_3"/>
    <property type="match status" value="1"/>
</dbReference>
<dbReference type="AlphaFoldDB" id="A0A7M5UNU9"/>
<feature type="region of interest" description="Disordered" evidence="1">
    <location>
        <begin position="409"/>
        <end position="444"/>
    </location>
</feature>
<dbReference type="PANTHER" id="PTHR45908">
    <property type="entry name" value="PROTEIN CBG11750-RELATED"/>
    <property type="match status" value="1"/>
</dbReference>
<proteinExistence type="predicted"/>
<evidence type="ECO:0000256" key="1">
    <source>
        <dbReference type="SAM" id="MobiDB-lite"/>
    </source>
</evidence>
<keyword evidence="4" id="KW-1185">Reference proteome</keyword>
<dbReference type="OrthoDB" id="5960337at2759"/>
<name>A0A7M5UNU9_9CNID</name>
<feature type="domain" description="Fungal lipase-type" evidence="2">
    <location>
        <begin position="145"/>
        <end position="283"/>
    </location>
</feature>
<protein>
    <recommendedName>
        <fullName evidence="2">Fungal lipase-type domain-containing protein</fullName>
    </recommendedName>
</protein>
<dbReference type="Proteomes" id="UP000594262">
    <property type="component" value="Unplaced"/>
</dbReference>
<evidence type="ECO:0000313" key="3">
    <source>
        <dbReference type="EnsemblMetazoa" id="CLYHEMP012648.1"/>
    </source>
</evidence>
<dbReference type="EnsemblMetazoa" id="CLYHEMT012648.1">
    <property type="protein sequence ID" value="CLYHEMP012648.1"/>
    <property type="gene ID" value="CLYHEMG012648"/>
</dbReference>
<evidence type="ECO:0000259" key="2">
    <source>
        <dbReference type="Pfam" id="PF01764"/>
    </source>
</evidence>
<sequence>VDKDIKTIFGWVKPERFYKSLKEDETEMKMFWVHIVTLLLSVGSSETYIIRHSTNSLSETARNFITEDGESVSKRSNTHKCPTPNDVTSLDDVRTAMDASDYAYWDDISVGNTIQQTGFKITHVEGNDETTFLAFVAESDQATLVAFRGSNDFQQLSDQLETQFENKGLEEVNFLDRSVKVNEYFLQGTRELVAGIRPSITNNGRRYIITGHSLGGAMASIFSIMMVDEGKKLWADNPKTVLITFGEPRVGDEAFANLHDEVIPTYRKLRVVNDRDIVPHIPLPPDYAHHSREIFLYGVWVWEGWTLKWTENLRVCEAGEDDECSSKNYNSFASSIVSAFSGKMVSDHMQGEYKHSLTSSRNHRFEMSNGDDCSSFEDCLIKSCENDSQQNHKRSTNSNKNEKKLVKVLFNLEKPKDSKSRQENRTSKTKRYKPNKLEDMERNI</sequence>
<reference evidence="3" key="1">
    <citation type="submission" date="2021-01" db="UniProtKB">
        <authorList>
            <consortium name="EnsemblMetazoa"/>
        </authorList>
    </citation>
    <scope>IDENTIFICATION</scope>
</reference>
<organism evidence="3 4">
    <name type="scientific">Clytia hemisphaerica</name>
    <dbReference type="NCBI Taxonomy" id="252671"/>
    <lineage>
        <taxon>Eukaryota</taxon>
        <taxon>Metazoa</taxon>
        <taxon>Cnidaria</taxon>
        <taxon>Hydrozoa</taxon>
        <taxon>Hydroidolina</taxon>
        <taxon>Leptothecata</taxon>
        <taxon>Obeliida</taxon>
        <taxon>Clytiidae</taxon>
        <taxon>Clytia</taxon>
    </lineage>
</organism>
<dbReference type="InterPro" id="IPR002921">
    <property type="entry name" value="Fungal_lipase-type"/>
</dbReference>
<dbReference type="CDD" id="cd00519">
    <property type="entry name" value="Lipase_3"/>
    <property type="match status" value="1"/>
</dbReference>
<feature type="compositionally biased region" description="Basic and acidic residues" evidence="1">
    <location>
        <begin position="435"/>
        <end position="444"/>
    </location>
</feature>
<accession>A0A7M5UNU9</accession>
<dbReference type="InterPro" id="IPR029058">
    <property type="entry name" value="AB_hydrolase_fold"/>
</dbReference>
<dbReference type="GO" id="GO:0006629">
    <property type="term" value="P:lipid metabolic process"/>
    <property type="evidence" value="ECO:0007669"/>
    <property type="project" value="InterPro"/>
</dbReference>